<dbReference type="EMBL" id="AP026563">
    <property type="protein sequence ID" value="BDP44619.1"/>
    <property type="molecule type" value="Genomic_DNA"/>
</dbReference>
<feature type="region of interest" description="Disordered" evidence="1">
    <location>
        <begin position="209"/>
        <end position="228"/>
    </location>
</feature>
<evidence type="ECO:0000256" key="2">
    <source>
        <dbReference type="SAM" id="SignalP"/>
    </source>
</evidence>
<feature type="signal peptide" evidence="2">
    <location>
        <begin position="1"/>
        <end position="20"/>
    </location>
</feature>
<dbReference type="RefSeq" id="WP_264778865.1">
    <property type="nucleotide sequence ID" value="NZ_AP026563.1"/>
</dbReference>
<gene>
    <name evidence="3" type="ORF">DAETH_45880</name>
</gene>
<keyword evidence="2" id="KW-0732">Signal</keyword>
<organism evidence="3 4">
    <name type="scientific">Deinococcus aetherius</name>
    <dbReference type="NCBI Taxonomy" id="200252"/>
    <lineage>
        <taxon>Bacteria</taxon>
        <taxon>Thermotogati</taxon>
        <taxon>Deinococcota</taxon>
        <taxon>Deinococci</taxon>
        <taxon>Deinococcales</taxon>
        <taxon>Deinococcaceae</taxon>
        <taxon>Deinococcus</taxon>
    </lineage>
</organism>
<protein>
    <recommendedName>
        <fullName evidence="5">Acid phosphatase</fullName>
    </recommendedName>
</protein>
<evidence type="ECO:0000256" key="1">
    <source>
        <dbReference type="SAM" id="MobiDB-lite"/>
    </source>
</evidence>
<name>A0ABM8ALB1_9DEIO</name>
<sequence>MACRLLWLSPVLLGTGAAQTQTLPSFSHVFVLVLENTSAGGVLGNPNLPTLNALAREYGLTTNDTGVAHPSLPNDVALLFGSTPAAAATIPASVSPGTTWPCNWNARKTWKGDFQGLPSPGWNGPSAGASAKRHNPLMLSPELAGSPARARNVVPPEGLTADLRSGTVPTFALIVPDLCHDLHGALTCWHGFAAGAGGRRLCARVGREDHGFPRLEGPRRPGDHLRRG</sequence>
<evidence type="ECO:0008006" key="5">
    <source>
        <dbReference type="Google" id="ProtNLM"/>
    </source>
</evidence>
<proteinExistence type="predicted"/>
<evidence type="ECO:0000313" key="3">
    <source>
        <dbReference type="EMBL" id="BDP44619.1"/>
    </source>
</evidence>
<keyword evidence="3" id="KW-0614">Plasmid</keyword>
<dbReference type="Proteomes" id="UP001064971">
    <property type="component" value="Plasmid pDAETH-3"/>
</dbReference>
<evidence type="ECO:0000313" key="4">
    <source>
        <dbReference type="Proteomes" id="UP001064971"/>
    </source>
</evidence>
<geneLocation type="plasmid" evidence="3 4">
    <name>pDAETH-3</name>
</geneLocation>
<keyword evidence="4" id="KW-1185">Reference proteome</keyword>
<accession>A0ABM8ALB1</accession>
<feature type="chain" id="PRO_5046215586" description="Acid phosphatase" evidence="2">
    <location>
        <begin position="21"/>
        <end position="228"/>
    </location>
</feature>
<reference evidence="3" key="1">
    <citation type="submission" date="2022-07" db="EMBL/GenBank/DDBJ databases">
        <title>Complete Genome Sequence of the Radioresistant Bacterium Deinococcus aetherius ST0316, Isolated from the Air Dust collected in Lower Stratosphere above Japan.</title>
        <authorList>
            <person name="Satoh K."/>
            <person name="Hagiwara K."/>
            <person name="Katsumata K."/>
            <person name="Kubo A."/>
            <person name="Yokobori S."/>
            <person name="Yamagishi A."/>
            <person name="Oono Y."/>
            <person name="Narumi I."/>
        </authorList>
    </citation>
    <scope>NUCLEOTIDE SEQUENCE</scope>
    <source>
        <strain evidence="3">ST0316</strain>
        <plasmid evidence="3">pDAETH-3</plasmid>
    </source>
</reference>